<accession>A0AA95NH43</accession>
<dbReference type="SMART" id="SM00260">
    <property type="entry name" value="CheW"/>
    <property type="match status" value="1"/>
</dbReference>
<keyword evidence="3" id="KW-0963">Cytoplasm</keyword>
<dbReference type="GO" id="GO:0007165">
    <property type="term" value="P:signal transduction"/>
    <property type="evidence" value="ECO:0007669"/>
    <property type="project" value="InterPro"/>
</dbReference>
<evidence type="ECO:0000259" key="4">
    <source>
        <dbReference type="PROSITE" id="PS50851"/>
    </source>
</evidence>
<dbReference type="Proteomes" id="UP001177769">
    <property type="component" value="Chromosome"/>
</dbReference>
<dbReference type="KEGG" id="pais:PFX98_11975"/>
<evidence type="ECO:0000313" key="5">
    <source>
        <dbReference type="EMBL" id="WIT14304.1"/>
    </source>
</evidence>
<proteinExistence type="predicted"/>
<dbReference type="Gene3D" id="2.40.50.180">
    <property type="entry name" value="CheA-289, Domain 4"/>
    <property type="match status" value="1"/>
</dbReference>
<comment type="subcellular location">
    <subcellularLocation>
        <location evidence="1">Cytoplasm</location>
    </subcellularLocation>
</comment>
<keyword evidence="6" id="KW-1185">Reference proteome</keyword>
<organism evidence="5 6">
    <name type="scientific">Paucibacter sediminis</name>
    <dbReference type="NCBI Taxonomy" id="3019553"/>
    <lineage>
        <taxon>Bacteria</taxon>
        <taxon>Pseudomonadati</taxon>
        <taxon>Pseudomonadota</taxon>
        <taxon>Betaproteobacteria</taxon>
        <taxon>Burkholderiales</taxon>
        <taxon>Sphaerotilaceae</taxon>
        <taxon>Roseateles</taxon>
    </lineage>
</organism>
<dbReference type="GO" id="GO:0005829">
    <property type="term" value="C:cytosol"/>
    <property type="evidence" value="ECO:0007669"/>
    <property type="project" value="TreeGrafter"/>
</dbReference>
<dbReference type="RefSeq" id="WP_285235432.1">
    <property type="nucleotide sequence ID" value="NZ_CP116346.1"/>
</dbReference>
<dbReference type="InterPro" id="IPR002545">
    <property type="entry name" value="CheW-lke_dom"/>
</dbReference>
<dbReference type="Gene3D" id="2.30.30.40">
    <property type="entry name" value="SH3 Domains"/>
    <property type="match status" value="1"/>
</dbReference>
<dbReference type="SUPFAM" id="SSF50341">
    <property type="entry name" value="CheW-like"/>
    <property type="match status" value="1"/>
</dbReference>
<dbReference type="InterPro" id="IPR036061">
    <property type="entry name" value="CheW-like_dom_sf"/>
</dbReference>
<dbReference type="AlphaFoldDB" id="A0AA95NH43"/>
<feature type="domain" description="CheW-like" evidence="4">
    <location>
        <begin position="3"/>
        <end position="140"/>
    </location>
</feature>
<evidence type="ECO:0000256" key="3">
    <source>
        <dbReference type="ARBA" id="ARBA00022490"/>
    </source>
</evidence>
<gene>
    <name evidence="5" type="ORF">PFX98_11975</name>
</gene>
<dbReference type="PANTHER" id="PTHR22617:SF45">
    <property type="entry name" value="CHEMOTAXIS PROTEIN CHEW"/>
    <property type="match status" value="1"/>
</dbReference>
<protein>
    <recommendedName>
        <fullName evidence="2">Chemotaxis protein CheW</fullName>
    </recommendedName>
</protein>
<sequence>MQHDEILSFRLGAEEYGIPILDVQELRSFELPTRLANSALHVLGIIDLRGQIVPILDPRVLLGVEEQAPLAQTVVVIANLRGRLVGLVVDAVHDVVKLAPEAIRPAPEMNGGGLAASIALLGERRILLTDVAALLGEAPRAPAPALLPA</sequence>
<reference evidence="5" key="1">
    <citation type="submission" date="2023-01" db="EMBL/GenBank/DDBJ databases">
        <title>Whole genome sequence of Paucibacter sp. S2-9 isolated from pond sediment.</title>
        <authorList>
            <person name="Jung J.Y."/>
        </authorList>
    </citation>
    <scope>NUCLEOTIDE SEQUENCE</scope>
    <source>
        <strain evidence="5">S2-9</strain>
    </source>
</reference>
<dbReference type="PROSITE" id="PS50851">
    <property type="entry name" value="CHEW"/>
    <property type="match status" value="1"/>
</dbReference>
<dbReference type="InterPro" id="IPR039315">
    <property type="entry name" value="CheW"/>
</dbReference>
<evidence type="ECO:0000256" key="2">
    <source>
        <dbReference type="ARBA" id="ARBA00021483"/>
    </source>
</evidence>
<name>A0AA95NH43_9BURK</name>
<evidence type="ECO:0000313" key="6">
    <source>
        <dbReference type="Proteomes" id="UP001177769"/>
    </source>
</evidence>
<dbReference type="PANTHER" id="PTHR22617">
    <property type="entry name" value="CHEMOTAXIS SENSOR HISTIDINE KINASE-RELATED"/>
    <property type="match status" value="1"/>
</dbReference>
<dbReference type="Pfam" id="PF01584">
    <property type="entry name" value="CheW"/>
    <property type="match status" value="1"/>
</dbReference>
<dbReference type="GO" id="GO:0006935">
    <property type="term" value="P:chemotaxis"/>
    <property type="evidence" value="ECO:0007669"/>
    <property type="project" value="InterPro"/>
</dbReference>
<evidence type="ECO:0000256" key="1">
    <source>
        <dbReference type="ARBA" id="ARBA00004496"/>
    </source>
</evidence>
<dbReference type="EMBL" id="CP116346">
    <property type="protein sequence ID" value="WIT14304.1"/>
    <property type="molecule type" value="Genomic_DNA"/>
</dbReference>